<name>A0A1G5WVZ6_9EURY</name>
<proteinExistence type="predicted"/>
<sequence length="258" mass="28672">MTKKPVVAITRPADRAKKACEIVENLGGSAVLAPTLDLKPVNTDSLKELVKNKDSLDWIVFTSPTTIDSFNKFYPDFFNELECKVAVIGNKTGSLLKKEGIEPDLMPDDFTAEGLLEEFKKRNITRKVIGIPRTASARDTLPKGLEELGNEVILAEAYQSLFPMDDESVKDLINKIENGKIDAITFTSPLTVHNFFKISDDNEKIAELLSDNLLTVAIGPITANVLDEYNVTHIYPDTYTVPDMMELLFNSWRDSNGG</sequence>
<dbReference type="Proteomes" id="UP000323439">
    <property type="component" value="Unassembled WGS sequence"/>
</dbReference>
<gene>
    <name evidence="2" type="ORF">SAMN02910315_01742</name>
</gene>
<dbReference type="InterPro" id="IPR036108">
    <property type="entry name" value="4pyrrol_syn_uPrphyn_synt_sf"/>
</dbReference>
<dbReference type="AlphaFoldDB" id="A0A1G5WVZ6"/>
<dbReference type="InterPro" id="IPR039793">
    <property type="entry name" value="UROS/Hem4"/>
</dbReference>
<dbReference type="CDD" id="cd06578">
    <property type="entry name" value="HemD"/>
    <property type="match status" value="1"/>
</dbReference>
<organism evidence="2 3">
    <name type="scientific">Methanobrevibacter millerae</name>
    <dbReference type="NCBI Taxonomy" id="230361"/>
    <lineage>
        <taxon>Archaea</taxon>
        <taxon>Methanobacteriati</taxon>
        <taxon>Methanobacteriota</taxon>
        <taxon>Methanomada group</taxon>
        <taxon>Methanobacteria</taxon>
        <taxon>Methanobacteriales</taxon>
        <taxon>Methanobacteriaceae</taxon>
        <taxon>Methanobrevibacter</taxon>
    </lineage>
</organism>
<dbReference type="Gene3D" id="3.40.50.10090">
    <property type="match status" value="2"/>
</dbReference>
<dbReference type="Pfam" id="PF02602">
    <property type="entry name" value="HEM4"/>
    <property type="match status" value="1"/>
</dbReference>
<dbReference type="STRING" id="230361.sm9_1570"/>
<dbReference type="EMBL" id="FMXB01000014">
    <property type="protein sequence ID" value="SDA62321.1"/>
    <property type="molecule type" value="Genomic_DNA"/>
</dbReference>
<evidence type="ECO:0000313" key="2">
    <source>
        <dbReference type="EMBL" id="SDA62321.1"/>
    </source>
</evidence>
<dbReference type="SUPFAM" id="SSF69618">
    <property type="entry name" value="HemD-like"/>
    <property type="match status" value="1"/>
</dbReference>
<dbReference type="RefSeq" id="WP_149732266.1">
    <property type="nucleotide sequence ID" value="NZ_FMXB01000014.1"/>
</dbReference>
<dbReference type="PANTHER" id="PTHR40082:SF1">
    <property type="entry name" value="BLR5956 PROTEIN"/>
    <property type="match status" value="1"/>
</dbReference>
<dbReference type="GO" id="GO:0006780">
    <property type="term" value="P:uroporphyrinogen III biosynthetic process"/>
    <property type="evidence" value="ECO:0007669"/>
    <property type="project" value="InterPro"/>
</dbReference>
<keyword evidence="3" id="KW-1185">Reference proteome</keyword>
<feature type="domain" description="Tetrapyrrole biosynthesis uroporphyrinogen III synthase" evidence="1">
    <location>
        <begin position="22"/>
        <end position="245"/>
    </location>
</feature>
<evidence type="ECO:0000259" key="1">
    <source>
        <dbReference type="Pfam" id="PF02602"/>
    </source>
</evidence>
<dbReference type="GO" id="GO:0004852">
    <property type="term" value="F:uroporphyrinogen-III synthase activity"/>
    <property type="evidence" value="ECO:0007669"/>
    <property type="project" value="InterPro"/>
</dbReference>
<dbReference type="InterPro" id="IPR003754">
    <property type="entry name" value="4pyrrol_synth_uPrphyn_synth"/>
</dbReference>
<accession>A0A1G5WVZ6</accession>
<protein>
    <submittedName>
        <fullName evidence="2">Uroporphyrinogen-III synthase</fullName>
    </submittedName>
</protein>
<evidence type="ECO:0000313" key="3">
    <source>
        <dbReference type="Proteomes" id="UP000323439"/>
    </source>
</evidence>
<dbReference type="PANTHER" id="PTHR40082">
    <property type="entry name" value="BLR5956 PROTEIN"/>
    <property type="match status" value="1"/>
</dbReference>
<reference evidence="2 3" key="1">
    <citation type="submission" date="2016-10" db="EMBL/GenBank/DDBJ databases">
        <authorList>
            <person name="Varghese N."/>
            <person name="Submissions S."/>
        </authorList>
    </citation>
    <scope>NUCLEOTIDE SEQUENCE [LARGE SCALE GENOMIC DNA]</scope>
    <source>
        <strain evidence="2 3">DSM 16643</strain>
    </source>
</reference>
<dbReference type="OrthoDB" id="15395at2157"/>